<reference evidence="1" key="1">
    <citation type="submission" date="2014-11" db="EMBL/GenBank/DDBJ databases">
        <authorList>
            <person name="Amaro Gonzalez C."/>
        </authorList>
    </citation>
    <scope>NUCLEOTIDE SEQUENCE</scope>
</reference>
<sequence length="22" mass="2461">MCGGITCSILNGRCVWARFLPY</sequence>
<organism evidence="1">
    <name type="scientific">Anguilla anguilla</name>
    <name type="common">European freshwater eel</name>
    <name type="synonym">Muraena anguilla</name>
    <dbReference type="NCBI Taxonomy" id="7936"/>
    <lineage>
        <taxon>Eukaryota</taxon>
        <taxon>Metazoa</taxon>
        <taxon>Chordata</taxon>
        <taxon>Craniata</taxon>
        <taxon>Vertebrata</taxon>
        <taxon>Euteleostomi</taxon>
        <taxon>Actinopterygii</taxon>
        <taxon>Neopterygii</taxon>
        <taxon>Teleostei</taxon>
        <taxon>Anguilliformes</taxon>
        <taxon>Anguillidae</taxon>
        <taxon>Anguilla</taxon>
    </lineage>
</organism>
<reference evidence="1" key="2">
    <citation type="journal article" date="2015" name="Fish Shellfish Immunol.">
        <title>Early steps in the European eel (Anguilla anguilla)-Vibrio vulnificus interaction in the gills: Role of the RtxA13 toxin.</title>
        <authorList>
            <person name="Callol A."/>
            <person name="Pajuelo D."/>
            <person name="Ebbesson L."/>
            <person name="Teles M."/>
            <person name="MacKenzie S."/>
            <person name="Amaro C."/>
        </authorList>
    </citation>
    <scope>NUCLEOTIDE SEQUENCE</scope>
</reference>
<accession>A0A0E9U1L3</accession>
<proteinExistence type="predicted"/>
<dbReference type="EMBL" id="GBXM01048813">
    <property type="protein sequence ID" value="JAH59764.1"/>
    <property type="molecule type" value="Transcribed_RNA"/>
</dbReference>
<name>A0A0E9U1L3_ANGAN</name>
<dbReference type="AlphaFoldDB" id="A0A0E9U1L3"/>
<evidence type="ECO:0000313" key="1">
    <source>
        <dbReference type="EMBL" id="JAH59764.1"/>
    </source>
</evidence>
<protein>
    <submittedName>
        <fullName evidence="1">Uncharacterized protein</fullName>
    </submittedName>
</protein>